<dbReference type="AlphaFoldDB" id="A0A921I1S7"/>
<dbReference type="Proteomes" id="UP000769156">
    <property type="component" value="Unassembled WGS sequence"/>
</dbReference>
<feature type="coiled-coil region" evidence="1">
    <location>
        <begin position="189"/>
        <end position="216"/>
    </location>
</feature>
<evidence type="ECO:0000259" key="2">
    <source>
        <dbReference type="Pfam" id="PF09967"/>
    </source>
</evidence>
<evidence type="ECO:0000313" key="5">
    <source>
        <dbReference type="Proteomes" id="UP000769156"/>
    </source>
</evidence>
<reference evidence="4" key="2">
    <citation type="submission" date="2021-09" db="EMBL/GenBank/DDBJ databases">
        <authorList>
            <person name="Gilroy R."/>
        </authorList>
    </citation>
    <scope>NUCLEOTIDE SEQUENCE</scope>
    <source>
        <strain evidence="4">ChiSjej5B23-16112</strain>
    </source>
</reference>
<dbReference type="Pfam" id="PF09967">
    <property type="entry name" value="DUF2201"/>
    <property type="match status" value="1"/>
</dbReference>
<dbReference type="InterPro" id="IPR018698">
    <property type="entry name" value="VWA-like_dom"/>
</dbReference>
<feature type="domain" description="VWA-like" evidence="2">
    <location>
        <begin position="292"/>
        <end position="431"/>
    </location>
</feature>
<evidence type="ECO:0000259" key="3">
    <source>
        <dbReference type="Pfam" id="PF13203"/>
    </source>
</evidence>
<proteinExistence type="predicted"/>
<dbReference type="CDD" id="cd00198">
    <property type="entry name" value="vWFA"/>
    <property type="match status" value="1"/>
</dbReference>
<comment type="caution">
    <text evidence="4">The sequence shown here is derived from an EMBL/GenBank/DDBJ whole genome shotgun (WGS) entry which is preliminary data.</text>
</comment>
<feature type="domain" description="Putative metallopeptidase" evidence="3">
    <location>
        <begin position="46"/>
        <end position="117"/>
    </location>
</feature>
<dbReference type="Gene3D" id="3.40.50.410">
    <property type="entry name" value="von Willebrand factor, type A domain"/>
    <property type="match status" value="1"/>
</dbReference>
<dbReference type="InterPro" id="IPR025154">
    <property type="entry name" value="Put_metallopeptidase_dom"/>
</dbReference>
<organism evidence="4 5">
    <name type="scientific">Lachnoclostridium phocaeense</name>
    <dbReference type="NCBI Taxonomy" id="1871021"/>
    <lineage>
        <taxon>Bacteria</taxon>
        <taxon>Bacillati</taxon>
        <taxon>Bacillota</taxon>
        <taxon>Clostridia</taxon>
        <taxon>Lachnospirales</taxon>
        <taxon>Lachnospiraceae</taxon>
    </lineage>
</organism>
<protein>
    <submittedName>
        <fullName evidence="4">VWA-like domain-containing protein</fullName>
    </submittedName>
</protein>
<keyword evidence="1" id="KW-0175">Coiled coil</keyword>
<dbReference type="PANTHER" id="PTHR38730:SF1">
    <property type="entry name" value="SLL7028 PROTEIN"/>
    <property type="match status" value="1"/>
</dbReference>
<name>A0A921I1S7_9FIRM</name>
<dbReference type="SUPFAM" id="SSF53300">
    <property type="entry name" value="vWA-like"/>
    <property type="match status" value="1"/>
</dbReference>
<accession>A0A921I1S7</accession>
<dbReference type="PANTHER" id="PTHR38730">
    <property type="entry name" value="SLL7028 PROTEIN"/>
    <property type="match status" value="1"/>
</dbReference>
<dbReference type="EMBL" id="DYVY01000098">
    <property type="protein sequence ID" value="HJF94364.1"/>
    <property type="molecule type" value="Genomic_DNA"/>
</dbReference>
<dbReference type="InterPro" id="IPR036465">
    <property type="entry name" value="vWFA_dom_sf"/>
</dbReference>
<sequence>MRDQREKQQAASEQLAGIGRDILVLTRNELYLNMRFLDVALSGFSYVMDLSAEPAATDGFVIYYHPGRIGGLYKENRVDMCRLYLHMVLHCLFRHLIGRDGRDRRLWDLACDIAAESITDSMYIRTVRRGKSWLRQETYRKLREEMKVLTAQKIYGSLERWDLPERRLADLEREFFVDSHQYWPEDEDLERKQEIENRWRDQSERLETEMETFSKEASSSAGDLLGQVKVENKERFDYREFLRKFAVLKEEMSIDQDSFDYVFYSYGLSLYGNMPLIEPQEWKETKKIEEFVIVIDTSMSCSGELVKKFLEETYGVLSEQDSFFHKVNIHIIQCDDTVQSDRKVTCREELREYMDQLELKGEGGTDFRPAFAYVNELLERHEFQQLKGLIYFTDGQGIYPAKMSPYETAFVFLEEDYEDRDVPPWAIKLVLEEEEIENMSGGKSEEKGDTAWI</sequence>
<evidence type="ECO:0000313" key="4">
    <source>
        <dbReference type="EMBL" id="HJF94364.1"/>
    </source>
</evidence>
<dbReference type="Pfam" id="PF13203">
    <property type="entry name" value="DUF2201_N"/>
    <property type="match status" value="1"/>
</dbReference>
<gene>
    <name evidence="4" type="ORF">K8V82_06180</name>
</gene>
<evidence type="ECO:0000256" key="1">
    <source>
        <dbReference type="SAM" id="Coils"/>
    </source>
</evidence>
<reference evidence="4" key="1">
    <citation type="journal article" date="2021" name="PeerJ">
        <title>Extensive microbial diversity within the chicken gut microbiome revealed by metagenomics and culture.</title>
        <authorList>
            <person name="Gilroy R."/>
            <person name="Ravi A."/>
            <person name="Getino M."/>
            <person name="Pursley I."/>
            <person name="Horton D.L."/>
            <person name="Alikhan N.F."/>
            <person name="Baker D."/>
            <person name="Gharbi K."/>
            <person name="Hall N."/>
            <person name="Watson M."/>
            <person name="Adriaenssens E.M."/>
            <person name="Foster-Nyarko E."/>
            <person name="Jarju S."/>
            <person name="Secka A."/>
            <person name="Antonio M."/>
            <person name="Oren A."/>
            <person name="Chaudhuri R.R."/>
            <person name="La Ragione R."/>
            <person name="Hildebrand F."/>
            <person name="Pallen M.J."/>
        </authorList>
    </citation>
    <scope>NUCLEOTIDE SEQUENCE</scope>
    <source>
        <strain evidence="4">ChiSjej5B23-16112</strain>
    </source>
</reference>